<dbReference type="InParanoid" id="A0A067P961"/>
<dbReference type="InterPro" id="IPR051681">
    <property type="entry name" value="Ser/Thr_Kinases-Pseudokinases"/>
</dbReference>
<dbReference type="GO" id="GO:0005524">
    <property type="term" value="F:ATP binding"/>
    <property type="evidence" value="ECO:0007669"/>
    <property type="project" value="InterPro"/>
</dbReference>
<dbReference type="SUPFAM" id="SSF56112">
    <property type="entry name" value="Protein kinase-like (PK-like)"/>
    <property type="match status" value="1"/>
</dbReference>
<reference evidence="3" key="1">
    <citation type="journal article" date="2014" name="Proc. Natl. Acad. Sci. U.S.A.">
        <title>Extensive sampling of basidiomycete genomes demonstrates inadequacy of the white-rot/brown-rot paradigm for wood decay fungi.</title>
        <authorList>
            <person name="Riley R."/>
            <person name="Salamov A.A."/>
            <person name="Brown D.W."/>
            <person name="Nagy L.G."/>
            <person name="Floudas D."/>
            <person name="Held B.W."/>
            <person name="Levasseur A."/>
            <person name="Lombard V."/>
            <person name="Morin E."/>
            <person name="Otillar R."/>
            <person name="Lindquist E.A."/>
            <person name="Sun H."/>
            <person name="LaButti K.M."/>
            <person name="Schmutz J."/>
            <person name="Jabbour D."/>
            <person name="Luo H."/>
            <person name="Baker S.E."/>
            <person name="Pisabarro A.G."/>
            <person name="Walton J.D."/>
            <person name="Blanchette R.A."/>
            <person name="Henrissat B."/>
            <person name="Martin F."/>
            <person name="Cullen D."/>
            <person name="Hibbett D.S."/>
            <person name="Grigoriev I.V."/>
        </authorList>
    </citation>
    <scope>NUCLEOTIDE SEQUENCE [LARGE SCALE GENOMIC DNA]</scope>
    <source>
        <strain evidence="3">MUCL 33604</strain>
    </source>
</reference>
<dbReference type="InterPro" id="IPR001245">
    <property type="entry name" value="Ser-Thr/Tyr_kinase_cat_dom"/>
</dbReference>
<dbReference type="PANTHER" id="PTHR44329:SF214">
    <property type="entry name" value="PROTEIN KINASE DOMAIN-CONTAINING PROTEIN"/>
    <property type="match status" value="1"/>
</dbReference>
<accession>A0A067P961</accession>
<name>A0A067P961_9AGAM</name>
<evidence type="ECO:0000313" key="2">
    <source>
        <dbReference type="EMBL" id="KDQ50365.1"/>
    </source>
</evidence>
<dbReference type="AlphaFoldDB" id="A0A067P961"/>
<dbReference type="GO" id="GO:0004674">
    <property type="term" value="F:protein serine/threonine kinase activity"/>
    <property type="evidence" value="ECO:0007669"/>
    <property type="project" value="TreeGrafter"/>
</dbReference>
<dbReference type="PROSITE" id="PS50011">
    <property type="entry name" value="PROTEIN_KINASE_DOM"/>
    <property type="match status" value="1"/>
</dbReference>
<feature type="non-terminal residue" evidence="2">
    <location>
        <position position="1"/>
    </location>
</feature>
<dbReference type="InterPro" id="IPR008271">
    <property type="entry name" value="Ser/Thr_kinase_AS"/>
</dbReference>
<dbReference type="PANTHER" id="PTHR44329">
    <property type="entry name" value="SERINE/THREONINE-PROTEIN KINASE TNNI3K-RELATED"/>
    <property type="match status" value="1"/>
</dbReference>
<dbReference type="HOGENOM" id="CLU_000288_7_18_1"/>
<dbReference type="OrthoDB" id="4062651at2759"/>
<sequence length="140" mass="15418">EFLGANLLADQPFIVMPLLKNGNARDFVEAHLAADCTRILLDVSRGLLYLHEKGVIHGDIKAVNILIDDGQRAVLCDFGLSRIKADLLSRSLDPSASWKLGSCNWMAPERLLGGSLRKSVGMYVFGMTIFEVWSSPFCAH</sequence>
<proteinExistence type="predicted"/>
<protein>
    <recommendedName>
        <fullName evidence="1">Protein kinase domain-containing protein</fullName>
    </recommendedName>
</protein>
<keyword evidence="3" id="KW-1185">Reference proteome</keyword>
<dbReference type="Proteomes" id="UP000027265">
    <property type="component" value="Unassembled WGS sequence"/>
</dbReference>
<dbReference type="InterPro" id="IPR000719">
    <property type="entry name" value="Prot_kinase_dom"/>
</dbReference>
<dbReference type="PROSITE" id="PS00108">
    <property type="entry name" value="PROTEIN_KINASE_ST"/>
    <property type="match status" value="1"/>
</dbReference>
<dbReference type="InterPro" id="IPR011009">
    <property type="entry name" value="Kinase-like_dom_sf"/>
</dbReference>
<dbReference type="Pfam" id="PF07714">
    <property type="entry name" value="PK_Tyr_Ser-Thr"/>
    <property type="match status" value="1"/>
</dbReference>
<evidence type="ECO:0000259" key="1">
    <source>
        <dbReference type="PROSITE" id="PS50011"/>
    </source>
</evidence>
<feature type="domain" description="Protein kinase" evidence="1">
    <location>
        <begin position="1"/>
        <end position="140"/>
    </location>
</feature>
<organism evidence="2 3">
    <name type="scientific">Jaapia argillacea MUCL 33604</name>
    <dbReference type="NCBI Taxonomy" id="933084"/>
    <lineage>
        <taxon>Eukaryota</taxon>
        <taxon>Fungi</taxon>
        <taxon>Dikarya</taxon>
        <taxon>Basidiomycota</taxon>
        <taxon>Agaricomycotina</taxon>
        <taxon>Agaricomycetes</taxon>
        <taxon>Agaricomycetidae</taxon>
        <taxon>Jaapiales</taxon>
        <taxon>Jaapiaceae</taxon>
        <taxon>Jaapia</taxon>
    </lineage>
</organism>
<gene>
    <name evidence="2" type="ORF">JAAARDRAFT_142113</name>
</gene>
<dbReference type="STRING" id="933084.A0A067P961"/>
<dbReference type="EMBL" id="KL197761">
    <property type="protein sequence ID" value="KDQ50365.1"/>
    <property type="molecule type" value="Genomic_DNA"/>
</dbReference>
<dbReference type="Gene3D" id="1.10.510.10">
    <property type="entry name" value="Transferase(Phosphotransferase) domain 1"/>
    <property type="match status" value="1"/>
</dbReference>
<evidence type="ECO:0000313" key="3">
    <source>
        <dbReference type="Proteomes" id="UP000027265"/>
    </source>
</evidence>